<evidence type="ECO:0000256" key="4">
    <source>
        <dbReference type="ARBA" id="ARBA00022989"/>
    </source>
</evidence>
<feature type="transmembrane region" description="Helical" evidence="6">
    <location>
        <begin position="6"/>
        <end position="27"/>
    </location>
</feature>
<name>A0A418Y727_9BURK</name>
<feature type="transmembrane region" description="Helical" evidence="6">
    <location>
        <begin position="121"/>
        <end position="140"/>
    </location>
</feature>
<keyword evidence="9" id="KW-1185">Reference proteome</keyword>
<reference evidence="8 9" key="1">
    <citation type="submission" date="2018-09" db="EMBL/GenBank/DDBJ databases">
        <authorList>
            <person name="Zhu H."/>
        </authorList>
    </citation>
    <scope>NUCLEOTIDE SEQUENCE [LARGE SCALE GENOMIC DNA]</scope>
    <source>
        <strain evidence="8 9">K1S02-61</strain>
    </source>
</reference>
<dbReference type="InterPro" id="IPR042094">
    <property type="entry name" value="T2SS_GspF_sf"/>
</dbReference>
<keyword evidence="2" id="KW-1003">Cell membrane</keyword>
<dbReference type="RefSeq" id="WP_119809448.1">
    <property type="nucleotide sequence ID" value="NZ_QYUP01000028.1"/>
</dbReference>
<evidence type="ECO:0000256" key="2">
    <source>
        <dbReference type="ARBA" id="ARBA00022475"/>
    </source>
</evidence>
<proteinExistence type="predicted"/>
<feature type="domain" description="Type II secretion system protein GspF" evidence="7">
    <location>
        <begin position="159"/>
        <end position="282"/>
    </location>
</feature>
<accession>A0A418Y727</accession>
<feature type="transmembrane region" description="Helical" evidence="6">
    <location>
        <begin position="302"/>
        <end position="321"/>
    </location>
</feature>
<dbReference type="Gene3D" id="1.20.81.30">
    <property type="entry name" value="Type II secretion system (T2SS), domain F"/>
    <property type="match status" value="1"/>
</dbReference>
<dbReference type="PANTHER" id="PTHR35007:SF1">
    <property type="entry name" value="PILUS ASSEMBLY PROTEIN"/>
    <property type="match status" value="1"/>
</dbReference>
<dbReference type="EMBL" id="QYUP01000028">
    <property type="protein sequence ID" value="RJG25025.1"/>
    <property type="molecule type" value="Genomic_DNA"/>
</dbReference>
<evidence type="ECO:0000313" key="8">
    <source>
        <dbReference type="EMBL" id="RJG25025.1"/>
    </source>
</evidence>
<evidence type="ECO:0000256" key="1">
    <source>
        <dbReference type="ARBA" id="ARBA00004651"/>
    </source>
</evidence>
<organism evidence="8 9">
    <name type="scientific">Massilia cavernae</name>
    <dbReference type="NCBI Taxonomy" id="2320864"/>
    <lineage>
        <taxon>Bacteria</taxon>
        <taxon>Pseudomonadati</taxon>
        <taxon>Pseudomonadota</taxon>
        <taxon>Betaproteobacteria</taxon>
        <taxon>Burkholderiales</taxon>
        <taxon>Oxalobacteraceae</taxon>
        <taxon>Telluria group</taxon>
        <taxon>Massilia</taxon>
    </lineage>
</organism>
<dbReference type="PANTHER" id="PTHR35007">
    <property type="entry name" value="INTEGRAL MEMBRANE PROTEIN-RELATED"/>
    <property type="match status" value="1"/>
</dbReference>
<protein>
    <submittedName>
        <fullName evidence="8">Pilus assembly protein TadB</fullName>
    </submittedName>
</protein>
<keyword evidence="4 6" id="KW-1133">Transmembrane helix</keyword>
<sequence>MDAIFYGFSILLFAAVILLVEGAYIWWNNTHGGEARRIARRLHLMSGGAEGAAAQMSILKQRRYSKSDALDALLHKVKAAHAIDRLLLQAGVTWTVAQFLFWSGALMMLGLVLVQAWAAPLLARCVIAGVLAAIPCFLLLRARKMRMQKVEEQLPEASDFIARALRSGHSFTNVLQMVGAELPEPLAGEFRTAHQEINYGVPLNEALHNLADRIPLTDLRYLVIAVLIQRESGGNLAEILGNISHIIRERLKLIAQVRVLSAEGRMSALVLGLLPFAVIVVMSVLNPRYISTLWTDPMGIQLLWYGAGMIFVGVLWLRRLIHIRV</sequence>
<dbReference type="InterPro" id="IPR018076">
    <property type="entry name" value="T2SS_GspF_dom"/>
</dbReference>
<dbReference type="AlphaFoldDB" id="A0A418Y727"/>
<gene>
    <name evidence="8" type="ORF">D3872_03190</name>
</gene>
<keyword evidence="5 6" id="KW-0472">Membrane</keyword>
<evidence type="ECO:0000259" key="7">
    <source>
        <dbReference type="Pfam" id="PF00482"/>
    </source>
</evidence>
<evidence type="ECO:0000256" key="5">
    <source>
        <dbReference type="ARBA" id="ARBA00023136"/>
    </source>
</evidence>
<comment type="subcellular location">
    <subcellularLocation>
        <location evidence="1">Cell membrane</location>
        <topology evidence="1">Multi-pass membrane protein</topology>
    </subcellularLocation>
</comment>
<dbReference type="OrthoDB" id="597333at2"/>
<comment type="caution">
    <text evidence="8">The sequence shown here is derived from an EMBL/GenBank/DDBJ whole genome shotgun (WGS) entry which is preliminary data.</text>
</comment>
<dbReference type="Proteomes" id="UP000284006">
    <property type="component" value="Unassembled WGS sequence"/>
</dbReference>
<feature type="transmembrane region" description="Helical" evidence="6">
    <location>
        <begin position="86"/>
        <end position="109"/>
    </location>
</feature>
<keyword evidence="3 6" id="KW-0812">Transmembrane</keyword>
<dbReference type="Pfam" id="PF00482">
    <property type="entry name" value="T2SSF"/>
    <property type="match status" value="1"/>
</dbReference>
<evidence type="ECO:0000256" key="6">
    <source>
        <dbReference type="SAM" id="Phobius"/>
    </source>
</evidence>
<evidence type="ECO:0000256" key="3">
    <source>
        <dbReference type="ARBA" id="ARBA00022692"/>
    </source>
</evidence>
<feature type="transmembrane region" description="Helical" evidence="6">
    <location>
        <begin position="268"/>
        <end position="290"/>
    </location>
</feature>
<dbReference type="GO" id="GO:0005886">
    <property type="term" value="C:plasma membrane"/>
    <property type="evidence" value="ECO:0007669"/>
    <property type="project" value="UniProtKB-SubCell"/>
</dbReference>
<evidence type="ECO:0000313" key="9">
    <source>
        <dbReference type="Proteomes" id="UP000284006"/>
    </source>
</evidence>